<evidence type="ECO:0000313" key="5">
    <source>
        <dbReference type="Proteomes" id="UP000007076"/>
    </source>
</evidence>
<dbReference type="eggNOG" id="COG0236">
    <property type="taxonomic scope" value="Bacteria"/>
</dbReference>
<dbReference type="InterPro" id="IPR036736">
    <property type="entry name" value="ACP-like_sf"/>
</dbReference>
<dbReference type="PATRIC" id="fig|452652.3.peg.2277"/>
<gene>
    <name evidence="4" type="ordered locus">KSE_22640</name>
</gene>
<keyword evidence="5" id="KW-1185">Reference proteome</keyword>
<proteinExistence type="predicted"/>
<dbReference type="HOGENOM" id="CLU_108696_10_2_11"/>
<keyword evidence="1" id="KW-0596">Phosphopantetheine</keyword>
<reference evidence="4 5" key="1">
    <citation type="journal article" date="2010" name="DNA Res.">
        <title>Genome sequence of Kitasatospora setae NBRC 14216T: an evolutionary snapshot of the family Streptomycetaceae.</title>
        <authorList>
            <person name="Ichikawa N."/>
            <person name="Oguchi A."/>
            <person name="Ikeda H."/>
            <person name="Ishikawa J."/>
            <person name="Kitani S."/>
            <person name="Watanabe Y."/>
            <person name="Nakamura S."/>
            <person name="Katano Y."/>
            <person name="Kishi E."/>
            <person name="Sasagawa M."/>
            <person name="Ankai A."/>
            <person name="Fukui S."/>
            <person name="Hashimoto Y."/>
            <person name="Kamata S."/>
            <person name="Otoguro M."/>
            <person name="Tanikawa S."/>
            <person name="Nihira T."/>
            <person name="Horinouchi S."/>
            <person name="Ohnishi Y."/>
            <person name="Hayakawa M."/>
            <person name="Kuzuyama T."/>
            <person name="Arisawa A."/>
            <person name="Nomoto F."/>
            <person name="Miura H."/>
            <person name="Takahashi Y."/>
            <person name="Fujita N."/>
        </authorList>
    </citation>
    <scope>NUCLEOTIDE SEQUENCE [LARGE SCALE GENOMIC DNA]</scope>
    <source>
        <strain evidence="5">ATCC 33774 / DSM 43861 / JCM 3304 / KCC A-0304 / NBRC 14216 / KM-6054</strain>
    </source>
</reference>
<dbReference type="Pfam" id="PF00550">
    <property type="entry name" value="PP-binding"/>
    <property type="match status" value="1"/>
</dbReference>
<dbReference type="Gene3D" id="1.10.1200.10">
    <property type="entry name" value="ACP-like"/>
    <property type="match status" value="1"/>
</dbReference>
<dbReference type="PROSITE" id="PS50075">
    <property type="entry name" value="CARRIER"/>
    <property type="match status" value="1"/>
</dbReference>
<dbReference type="STRING" id="452652.KSE_22640"/>
<keyword evidence="2" id="KW-0597">Phosphoprotein</keyword>
<accession>E4NA53</accession>
<sequence>MDTATADEFTRFLRPYCRELPPDRALTDDTLLVEVGIDSLLVVELVTAIEDHYGIEFPEELLAPDTFTTPGTLRLALEPLL</sequence>
<dbReference type="SUPFAM" id="SSF47336">
    <property type="entry name" value="ACP-like"/>
    <property type="match status" value="1"/>
</dbReference>
<protein>
    <submittedName>
        <fullName evidence="4">Putative non-ribosomal peptide synthetase phosphopantetheine domain protein</fullName>
    </submittedName>
</protein>
<dbReference type="RefSeq" id="WP_014135400.1">
    <property type="nucleotide sequence ID" value="NC_016109.1"/>
</dbReference>
<name>E4NA53_KITSK</name>
<evidence type="ECO:0000313" key="4">
    <source>
        <dbReference type="EMBL" id="BAJ28084.1"/>
    </source>
</evidence>
<dbReference type="PROSITE" id="PS00012">
    <property type="entry name" value="PHOSPHOPANTETHEINE"/>
    <property type="match status" value="1"/>
</dbReference>
<dbReference type="InterPro" id="IPR006162">
    <property type="entry name" value="Ppantetheine_attach_site"/>
</dbReference>
<dbReference type="Proteomes" id="UP000007076">
    <property type="component" value="Chromosome"/>
</dbReference>
<evidence type="ECO:0000256" key="2">
    <source>
        <dbReference type="ARBA" id="ARBA00022553"/>
    </source>
</evidence>
<dbReference type="InterPro" id="IPR009081">
    <property type="entry name" value="PP-bd_ACP"/>
</dbReference>
<dbReference type="AlphaFoldDB" id="E4NA53"/>
<feature type="domain" description="Carrier" evidence="3">
    <location>
        <begin position="3"/>
        <end position="81"/>
    </location>
</feature>
<evidence type="ECO:0000256" key="1">
    <source>
        <dbReference type="ARBA" id="ARBA00022450"/>
    </source>
</evidence>
<dbReference type="EMBL" id="AP010968">
    <property type="protein sequence ID" value="BAJ28084.1"/>
    <property type="molecule type" value="Genomic_DNA"/>
</dbReference>
<evidence type="ECO:0000259" key="3">
    <source>
        <dbReference type="PROSITE" id="PS50075"/>
    </source>
</evidence>
<dbReference type="KEGG" id="ksk:KSE_22640"/>
<organism evidence="4 5">
    <name type="scientific">Kitasatospora setae (strain ATCC 33774 / DSM 43861 / JCM 3304 / KCC A-0304 / NBRC 14216 / KM-6054)</name>
    <name type="common">Streptomyces setae</name>
    <dbReference type="NCBI Taxonomy" id="452652"/>
    <lineage>
        <taxon>Bacteria</taxon>
        <taxon>Bacillati</taxon>
        <taxon>Actinomycetota</taxon>
        <taxon>Actinomycetes</taxon>
        <taxon>Kitasatosporales</taxon>
        <taxon>Streptomycetaceae</taxon>
        <taxon>Kitasatospora</taxon>
    </lineage>
</organism>